<keyword evidence="4 7" id="KW-0812">Transmembrane</keyword>
<dbReference type="AlphaFoldDB" id="A0A225UDT2"/>
<dbReference type="SUPFAM" id="SSF103473">
    <property type="entry name" value="MFS general substrate transporter"/>
    <property type="match status" value="1"/>
</dbReference>
<dbReference type="InterPro" id="IPR036259">
    <property type="entry name" value="MFS_trans_sf"/>
</dbReference>
<sequence>MPTTFTGGRGVSNQDLDIPKRMSFVIRVKTPEQIPIGAIPPGGDGGAIREGGMPVLTSKENLGLLFEYAAVGLIYGQENLNCSGSQVTATTQLVVLPWSFKVFYGILSDCRPICGYRSRPYMLIGWAISFIMLLVMCIMPIGKLYFTDAADRDVDVSDYTPEIEAHINYDAPSEGAKYVMLMFFAAFGYVMADVCADSITCELAQREPLDKRGKTQSCIYTVRTVMVIVGELLTGFFFYGEDYGGTFNFSLSSHS</sequence>
<evidence type="ECO:0000313" key="9">
    <source>
        <dbReference type="Proteomes" id="UP000198211"/>
    </source>
</evidence>
<evidence type="ECO:0000256" key="1">
    <source>
        <dbReference type="ARBA" id="ARBA00004141"/>
    </source>
</evidence>
<dbReference type="Proteomes" id="UP000198211">
    <property type="component" value="Unassembled WGS sequence"/>
</dbReference>
<keyword evidence="3" id="KW-0813">Transport</keyword>
<comment type="similarity">
    <text evidence="2">Belongs to the major facilitator superfamily. Folate-biopterin transporter (TC 2.A.71) family.</text>
</comment>
<evidence type="ECO:0008006" key="10">
    <source>
        <dbReference type="Google" id="ProtNLM"/>
    </source>
</evidence>
<evidence type="ECO:0000256" key="7">
    <source>
        <dbReference type="SAM" id="Phobius"/>
    </source>
</evidence>
<comment type="subcellular location">
    <subcellularLocation>
        <location evidence="1">Membrane</location>
        <topology evidence="1">Multi-pass membrane protein</topology>
    </subcellularLocation>
</comment>
<gene>
    <name evidence="8" type="ORF">PHMEG_00040245</name>
</gene>
<dbReference type="PANTHER" id="PTHR31585:SF5">
    <property type="entry name" value="RNA-BINDING S4 DOMAIN-CONTAINING PROTEIN"/>
    <property type="match status" value="1"/>
</dbReference>
<keyword evidence="5 7" id="KW-1133">Transmembrane helix</keyword>
<reference evidence="9" key="1">
    <citation type="submission" date="2017-03" db="EMBL/GenBank/DDBJ databases">
        <title>Phytopthora megakarya and P. palmivora, two closely related causual agents of cacao black pod achieved similar genome size and gene model numbers by different mechanisms.</title>
        <authorList>
            <person name="Ali S."/>
            <person name="Shao J."/>
            <person name="Larry D.J."/>
            <person name="Kronmiller B."/>
            <person name="Shen D."/>
            <person name="Strem M.D."/>
            <person name="Melnick R.L."/>
            <person name="Guiltinan M.J."/>
            <person name="Tyler B.M."/>
            <person name="Meinhardt L.W."/>
            <person name="Bailey B.A."/>
        </authorList>
    </citation>
    <scope>NUCLEOTIDE SEQUENCE [LARGE SCALE GENOMIC DNA]</scope>
    <source>
        <strain evidence="9">zdho120</strain>
    </source>
</reference>
<keyword evidence="6 7" id="KW-0472">Membrane</keyword>
<organism evidence="8 9">
    <name type="scientific">Phytophthora megakarya</name>
    <dbReference type="NCBI Taxonomy" id="4795"/>
    <lineage>
        <taxon>Eukaryota</taxon>
        <taxon>Sar</taxon>
        <taxon>Stramenopiles</taxon>
        <taxon>Oomycota</taxon>
        <taxon>Peronosporomycetes</taxon>
        <taxon>Peronosporales</taxon>
        <taxon>Peronosporaceae</taxon>
        <taxon>Phytophthora</taxon>
    </lineage>
</organism>
<dbReference type="Gene3D" id="1.20.1250.20">
    <property type="entry name" value="MFS general substrate transporter like domains"/>
    <property type="match status" value="1"/>
</dbReference>
<dbReference type="EMBL" id="NBNE01020692">
    <property type="protein sequence ID" value="OWY91254.1"/>
    <property type="molecule type" value="Genomic_DNA"/>
</dbReference>
<evidence type="ECO:0000256" key="3">
    <source>
        <dbReference type="ARBA" id="ARBA00022448"/>
    </source>
</evidence>
<dbReference type="PANTHER" id="PTHR31585">
    <property type="entry name" value="FOLATE-BIOPTERIN TRANSPORTER 1, CHLOROPLASTIC"/>
    <property type="match status" value="1"/>
</dbReference>
<evidence type="ECO:0000256" key="5">
    <source>
        <dbReference type="ARBA" id="ARBA00022989"/>
    </source>
</evidence>
<feature type="transmembrane region" description="Helical" evidence="7">
    <location>
        <begin position="178"/>
        <end position="196"/>
    </location>
</feature>
<dbReference type="STRING" id="4795.A0A225UDT2"/>
<dbReference type="Pfam" id="PF03092">
    <property type="entry name" value="BT1"/>
    <property type="match status" value="1"/>
</dbReference>
<protein>
    <recommendedName>
        <fullName evidence="10">Transmembrane protein</fullName>
    </recommendedName>
</protein>
<proteinExistence type="inferred from homology"/>
<name>A0A225UDT2_9STRA</name>
<evidence type="ECO:0000313" key="8">
    <source>
        <dbReference type="EMBL" id="OWY91254.1"/>
    </source>
</evidence>
<accession>A0A225UDT2</accession>
<dbReference type="OrthoDB" id="114975at2759"/>
<keyword evidence="9" id="KW-1185">Reference proteome</keyword>
<evidence type="ECO:0000256" key="6">
    <source>
        <dbReference type="ARBA" id="ARBA00023136"/>
    </source>
</evidence>
<evidence type="ECO:0000256" key="4">
    <source>
        <dbReference type="ARBA" id="ARBA00022692"/>
    </source>
</evidence>
<evidence type="ECO:0000256" key="2">
    <source>
        <dbReference type="ARBA" id="ARBA00007015"/>
    </source>
</evidence>
<comment type="caution">
    <text evidence="8">The sequence shown here is derived from an EMBL/GenBank/DDBJ whole genome shotgun (WGS) entry which is preliminary data.</text>
</comment>
<feature type="transmembrane region" description="Helical" evidence="7">
    <location>
        <begin position="121"/>
        <end position="142"/>
    </location>
</feature>
<dbReference type="InterPro" id="IPR039309">
    <property type="entry name" value="BT1"/>
</dbReference>
<feature type="transmembrane region" description="Helical" evidence="7">
    <location>
        <begin position="217"/>
        <end position="239"/>
    </location>
</feature>
<dbReference type="GO" id="GO:0016020">
    <property type="term" value="C:membrane"/>
    <property type="evidence" value="ECO:0007669"/>
    <property type="project" value="UniProtKB-SubCell"/>
</dbReference>